<reference evidence="2" key="1">
    <citation type="submission" date="2022-01" db="EMBL/GenBank/DDBJ databases">
        <title>Comparative genomics reveals a dynamic genome evolution in the ectomycorrhizal milk-cap (Lactarius) mushrooms.</title>
        <authorList>
            <consortium name="DOE Joint Genome Institute"/>
            <person name="Lebreton A."/>
            <person name="Tang N."/>
            <person name="Kuo A."/>
            <person name="LaButti K."/>
            <person name="Drula E."/>
            <person name="Barry K."/>
            <person name="Clum A."/>
            <person name="Lipzen A."/>
            <person name="Mousain D."/>
            <person name="Ng V."/>
            <person name="Wang R."/>
            <person name="Wang X."/>
            <person name="Dai Y."/>
            <person name="Henrissat B."/>
            <person name="Grigoriev I.V."/>
            <person name="Guerin-Laguette A."/>
            <person name="Yu F."/>
            <person name="Martin F.M."/>
        </authorList>
    </citation>
    <scope>NUCLEOTIDE SEQUENCE</scope>
    <source>
        <strain evidence="2">QP</strain>
    </source>
</reference>
<evidence type="ECO:0000313" key="3">
    <source>
        <dbReference type="Proteomes" id="UP001201163"/>
    </source>
</evidence>
<feature type="region of interest" description="Disordered" evidence="1">
    <location>
        <begin position="31"/>
        <end position="59"/>
    </location>
</feature>
<feature type="compositionally biased region" description="Basic and acidic residues" evidence="1">
    <location>
        <begin position="43"/>
        <end position="53"/>
    </location>
</feature>
<dbReference type="Proteomes" id="UP001201163">
    <property type="component" value="Unassembled WGS sequence"/>
</dbReference>
<keyword evidence="3" id="KW-1185">Reference proteome</keyword>
<protein>
    <submittedName>
        <fullName evidence="2">Uncharacterized protein</fullName>
    </submittedName>
</protein>
<evidence type="ECO:0000313" key="2">
    <source>
        <dbReference type="EMBL" id="KAH8984613.1"/>
    </source>
</evidence>
<sequence>MYTYLWPNSAFDFEVEINTLYDFVVAEKEKGGRKRSSQHRPRAPREAQQRDHLPAPVSGFGSWAPDGGGGCAVLYQNLGSRCDQRVFWPMTRAGAATSTSTKVTGTTCIAECEFLGGGGYGRHRNGISASKIGPKNEKEVLNAVTVRSLHAAAQETPPTRTYNSLFRGASLVACCGERRDVRAIESMPQLSPLVCLDLRTRVVSPRDLERLSTTIREFRFRRATGDVLNF</sequence>
<feature type="compositionally biased region" description="Basic residues" evidence="1">
    <location>
        <begin position="31"/>
        <end position="42"/>
    </location>
</feature>
<gene>
    <name evidence="2" type="ORF">EDB92DRAFT_1819016</name>
</gene>
<dbReference type="AlphaFoldDB" id="A0AAD4Q7J1"/>
<dbReference type="EMBL" id="JAKELL010000074">
    <property type="protein sequence ID" value="KAH8984613.1"/>
    <property type="molecule type" value="Genomic_DNA"/>
</dbReference>
<evidence type="ECO:0000256" key="1">
    <source>
        <dbReference type="SAM" id="MobiDB-lite"/>
    </source>
</evidence>
<comment type="caution">
    <text evidence="2">The sequence shown here is derived from an EMBL/GenBank/DDBJ whole genome shotgun (WGS) entry which is preliminary data.</text>
</comment>
<name>A0AAD4Q7J1_9AGAM</name>
<proteinExistence type="predicted"/>
<organism evidence="2 3">
    <name type="scientific">Lactarius akahatsu</name>
    <dbReference type="NCBI Taxonomy" id="416441"/>
    <lineage>
        <taxon>Eukaryota</taxon>
        <taxon>Fungi</taxon>
        <taxon>Dikarya</taxon>
        <taxon>Basidiomycota</taxon>
        <taxon>Agaricomycotina</taxon>
        <taxon>Agaricomycetes</taxon>
        <taxon>Russulales</taxon>
        <taxon>Russulaceae</taxon>
        <taxon>Lactarius</taxon>
    </lineage>
</organism>
<accession>A0AAD4Q7J1</accession>